<keyword evidence="1" id="KW-0812">Transmembrane</keyword>
<feature type="transmembrane region" description="Helical" evidence="1">
    <location>
        <begin position="30"/>
        <end position="49"/>
    </location>
</feature>
<evidence type="ECO:0000313" key="3">
    <source>
        <dbReference type="Proteomes" id="UP001168380"/>
    </source>
</evidence>
<evidence type="ECO:0008006" key="4">
    <source>
        <dbReference type="Google" id="ProtNLM"/>
    </source>
</evidence>
<evidence type="ECO:0000256" key="1">
    <source>
        <dbReference type="SAM" id="Phobius"/>
    </source>
</evidence>
<gene>
    <name evidence="2" type="ORF">QWI16_03040</name>
</gene>
<accession>A0ABT8TEN6</accession>
<sequence length="59" mass="6477">MKVLLRVVFVIACFFAAVACWQFGVPIGGGLFIVLGLVFEGLFWTGIFGRKKKTLDAPQ</sequence>
<dbReference type="Proteomes" id="UP001168380">
    <property type="component" value="Unassembled WGS sequence"/>
</dbReference>
<protein>
    <recommendedName>
        <fullName evidence="4">Phosphatidate cytidylyltransferase</fullName>
    </recommendedName>
</protein>
<name>A0ABT8TEN6_9GAMM</name>
<keyword evidence="3" id="KW-1185">Reference proteome</keyword>
<organism evidence="2 3">
    <name type="scientific">Gilvimarinus algae</name>
    <dbReference type="NCBI Taxonomy" id="3058037"/>
    <lineage>
        <taxon>Bacteria</taxon>
        <taxon>Pseudomonadati</taxon>
        <taxon>Pseudomonadota</taxon>
        <taxon>Gammaproteobacteria</taxon>
        <taxon>Cellvibrionales</taxon>
        <taxon>Cellvibrionaceae</taxon>
        <taxon>Gilvimarinus</taxon>
    </lineage>
</organism>
<comment type="caution">
    <text evidence="2">The sequence shown here is derived from an EMBL/GenBank/DDBJ whole genome shotgun (WGS) entry which is preliminary data.</text>
</comment>
<proteinExistence type="predicted"/>
<dbReference type="EMBL" id="JAULRT010000032">
    <property type="protein sequence ID" value="MDO3381131.1"/>
    <property type="molecule type" value="Genomic_DNA"/>
</dbReference>
<evidence type="ECO:0000313" key="2">
    <source>
        <dbReference type="EMBL" id="MDO3381131.1"/>
    </source>
</evidence>
<keyword evidence="1" id="KW-0472">Membrane</keyword>
<dbReference type="PROSITE" id="PS51257">
    <property type="entry name" value="PROKAR_LIPOPROTEIN"/>
    <property type="match status" value="1"/>
</dbReference>
<reference evidence="2" key="1">
    <citation type="submission" date="2023-07" db="EMBL/GenBank/DDBJ databases">
        <title>Gilvimarinus algae sp. nov., isolated from the surface of Kelp.</title>
        <authorList>
            <person name="Sun Y.Y."/>
            <person name="Gong Y."/>
            <person name="Du Z.J."/>
        </authorList>
    </citation>
    <scope>NUCLEOTIDE SEQUENCE</scope>
    <source>
        <strain evidence="2">SDUM040014</strain>
    </source>
</reference>
<keyword evidence="1" id="KW-1133">Transmembrane helix</keyword>
<dbReference type="RefSeq" id="WP_302711256.1">
    <property type="nucleotide sequence ID" value="NZ_JAULRT010000032.1"/>
</dbReference>